<evidence type="ECO:0000256" key="5">
    <source>
        <dbReference type="ARBA" id="ARBA00034848"/>
    </source>
</evidence>
<evidence type="ECO:0000256" key="7">
    <source>
        <dbReference type="ARBA" id="ARBA00049041"/>
    </source>
</evidence>
<dbReference type="OMA" id="QLWDYEQ"/>
<evidence type="ECO:0000256" key="2">
    <source>
        <dbReference type="ARBA" id="ARBA00022670"/>
    </source>
</evidence>
<sequence>MSSTDEIPSKAVPVPPPLPLKVDSKEKLSIKSNDVSSFQPNSDNLWGSKYPELQRACFFAQVSLEDSPLICKFREFPGIIQEGPTCGLVALSMLFNNQIHPQALLEQAKSKNFTNNGEMFSAANLHTLLRLNINHLTNYENAETYLYTGLLDSDKIKTELESGSILLVPYDADVTHAPAELNGHKAHWALIIGYLRNSKGDFYVIARHGKSKFMALWSLKALSDSNKGLMEFAQPKQHENAIFLLPEGGIAGENGLCQKCIVIKNAGNDQIVL</sequence>
<reference evidence="9" key="1">
    <citation type="submission" date="2018-04" db="EMBL/GenBank/DDBJ databases">
        <authorList>
            <person name="Go L.Y."/>
            <person name="Mitchell J.A."/>
        </authorList>
    </citation>
    <scope>NUCLEOTIDE SEQUENCE</scope>
    <source>
        <tissue evidence="9">Whole organism</tissue>
    </source>
</reference>
<dbReference type="PANTHER" id="PTHR28631:SF1">
    <property type="entry name" value="ACTIN MATURATION PROTEASE"/>
    <property type="match status" value="1"/>
</dbReference>
<dbReference type="VEuPathDB" id="VectorBase:CSON007262"/>
<comment type="catalytic activity">
    <reaction evidence="7">
        <text>N-terminal N(alpha)-acetyl-L-cysteinyl-L-aspartyl-[protein] + H2O = N-terminal L-aspartyl-[protein] + N-acetyl-L-cysteine</text>
        <dbReference type="Rhea" id="RHEA:74579"/>
        <dbReference type="Rhea" id="RHEA-COMP:12669"/>
        <dbReference type="Rhea" id="RHEA-COMP:18395"/>
        <dbReference type="ChEBI" id="CHEBI:15377"/>
        <dbReference type="ChEBI" id="CHEBI:64720"/>
        <dbReference type="ChEBI" id="CHEBI:78236"/>
        <dbReference type="ChEBI" id="CHEBI:193599"/>
    </reaction>
    <physiologicalReaction direction="left-to-right" evidence="7">
        <dbReference type="Rhea" id="RHEA:74580"/>
    </physiologicalReaction>
</comment>
<keyword evidence="1" id="KW-0031">Aminopeptidase</keyword>
<gene>
    <name evidence="10" type="primary">CSON007262</name>
</gene>
<evidence type="ECO:0000256" key="3">
    <source>
        <dbReference type="ARBA" id="ARBA00022801"/>
    </source>
</evidence>
<dbReference type="PANTHER" id="PTHR28631">
    <property type="entry name" value="UPF0692 PROTEIN C19ORF54"/>
    <property type="match status" value="1"/>
</dbReference>
<dbReference type="InterPro" id="IPR040043">
    <property type="entry name" value="ACTMAP"/>
</dbReference>
<dbReference type="AlphaFoldDB" id="A0A336MWR8"/>
<keyword evidence="3" id="KW-0378">Hydrolase</keyword>
<keyword evidence="2" id="KW-0645">Protease</keyword>
<dbReference type="EMBL" id="UFQT01002765">
    <property type="protein sequence ID" value="SSX34021.1"/>
    <property type="molecule type" value="Genomic_DNA"/>
</dbReference>
<dbReference type="EMBL" id="UFQS01002765">
    <property type="protein sequence ID" value="SSX14624.1"/>
    <property type="molecule type" value="Genomic_DNA"/>
</dbReference>
<protein>
    <recommendedName>
        <fullName evidence="5">Actin maturation protease</fullName>
    </recommendedName>
    <alternativeName>
        <fullName evidence="6">Actin aminopeptidase ACTMAP</fullName>
    </alternativeName>
</protein>
<organism evidence="10">
    <name type="scientific">Culicoides sonorensis</name>
    <name type="common">Biting midge</name>
    <dbReference type="NCBI Taxonomy" id="179676"/>
    <lineage>
        <taxon>Eukaryota</taxon>
        <taxon>Metazoa</taxon>
        <taxon>Ecdysozoa</taxon>
        <taxon>Arthropoda</taxon>
        <taxon>Hexapoda</taxon>
        <taxon>Insecta</taxon>
        <taxon>Pterygota</taxon>
        <taxon>Neoptera</taxon>
        <taxon>Endopterygota</taxon>
        <taxon>Diptera</taxon>
        <taxon>Nematocera</taxon>
        <taxon>Chironomoidea</taxon>
        <taxon>Ceratopogonidae</taxon>
        <taxon>Ceratopogoninae</taxon>
        <taxon>Culicoides</taxon>
        <taxon>Monoculicoides</taxon>
    </lineage>
</organism>
<evidence type="ECO:0000256" key="8">
    <source>
        <dbReference type="SAM" id="MobiDB-lite"/>
    </source>
</evidence>
<accession>A0A336MWR8</accession>
<feature type="region of interest" description="Disordered" evidence="8">
    <location>
        <begin position="1"/>
        <end position="20"/>
    </location>
</feature>
<proteinExistence type="inferred from homology"/>
<evidence type="ECO:0000256" key="4">
    <source>
        <dbReference type="ARBA" id="ARBA00034725"/>
    </source>
</evidence>
<evidence type="ECO:0000313" key="9">
    <source>
        <dbReference type="EMBL" id="SSX14624.1"/>
    </source>
</evidence>
<dbReference type="GO" id="GO:0004177">
    <property type="term" value="F:aminopeptidase activity"/>
    <property type="evidence" value="ECO:0007669"/>
    <property type="project" value="UniProtKB-KW"/>
</dbReference>
<dbReference type="GO" id="GO:0006508">
    <property type="term" value="P:proteolysis"/>
    <property type="evidence" value="ECO:0007669"/>
    <property type="project" value="UniProtKB-KW"/>
</dbReference>
<evidence type="ECO:0000256" key="1">
    <source>
        <dbReference type="ARBA" id="ARBA00022438"/>
    </source>
</evidence>
<comment type="similarity">
    <text evidence="4">Belongs to the ACTMAP family.</text>
</comment>
<evidence type="ECO:0000313" key="10">
    <source>
        <dbReference type="EMBL" id="SSX34021.1"/>
    </source>
</evidence>
<dbReference type="Pfam" id="PF21646">
    <property type="entry name" value="ACTMAP-like_C"/>
    <property type="match status" value="1"/>
</dbReference>
<evidence type="ECO:0000256" key="6">
    <source>
        <dbReference type="ARBA" id="ARBA00034908"/>
    </source>
</evidence>
<reference evidence="10" key="2">
    <citation type="submission" date="2018-07" db="EMBL/GenBank/DDBJ databases">
        <authorList>
            <person name="Quirk P.G."/>
            <person name="Krulwich T.A."/>
        </authorList>
    </citation>
    <scope>NUCLEOTIDE SEQUENCE</scope>
</reference>
<name>A0A336MWR8_CULSO</name>